<evidence type="ECO:0000256" key="1">
    <source>
        <dbReference type="PROSITE-ProRule" id="PRU00042"/>
    </source>
</evidence>
<dbReference type="InterPro" id="IPR007527">
    <property type="entry name" value="Znf_SWIM"/>
</dbReference>
<feature type="region of interest" description="Disordered" evidence="2">
    <location>
        <begin position="696"/>
        <end position="718"/>
    </location>
</feature>
<name>A0A9N9SMT3_DIABA</name>
<proteinExistence type="predicted"/>
<keyword evidence="1" id="KW-0863">Zinc-finger</keyword>
<evidence type="ECO:0000256" key="2">
    <source>
        <dbReference type="SAM" id="MobiDB-lite"/>
    </source>
</evidence>
<dbReference type="PROSITE" id="PS00028">
    <property type="entry name" value="ZINC_FINGER_C2H2_1"/>
    <property type="match status" value="2"/>
</dbReference>
<organism evidence="5 6">
    <name type="scientific">Diabrotica balteata</name>
    <name type="common">Banded cucumber beetle</name>
    <dbReference type="NCBI Taxonomy" id="107213"/>
    <lineage>
        <taxon>Eukaryota</taxon>
        <taxon>Metazoa</taxon>
        <taxon>Ecdysozoa</taxon>
        <taxon>Arthropoda</taxon>
        <taxon>Hexapoda</taxon>
        <taxon>Insecta</taxon>
        <taxon>Pterygota</taxon>
        <taxon>Neoptera</taxon>
        <taxon>Endopterygota</taxon>
        <taxon>Coleoptera</taxon>
        <taxon>Polyphaga</taxon>
        <taxon>Cucujiformia</taxon>
        <taxon>Chrysomeloidea</taxon>
        <taxon>Chrysomelidae</taxon>
        <taxon>Galerucinae</taxon>
        <taxon>Diabroticina</taxon>
        <taxon>Diabroticites</taxon>
        <taxon>Diabrotica</taxon>
    </lineage>
</organism>
<protein>
    <recommendedName>
        <fullName evidence="7">C2H2-type domain-containing protein</fullName>
    </recommendedName>
</protein>
<dbReference type="PROSITE" id="PS50966">
    <property type="entry name" value="ZF_SWIM"/>
    <property type="match status" value="1"/>
</dbReference>
<dbReference type="InterPro" id="IPR052797">
    <property type="entry name" value="RegFact_GeneExpr_CellDeath"/>
</dbReference>
<dbReference type="AlphaFoldDB" id="A0A9N9SMT3"/>
<dbReference type="SMART" id="SM00355">
    <property type="entry name" value="ZnF_C2H2"/>
    <property type="match status" value="2"/>
</dbReference>
<evidence type="ECO:0000313" key="6">
    <source>
        <dbReference type="Proteomes" id="UP001153709"/>
    </source>
</evidence>
<evidence type="ECO:0000313" key="5">
    <source>
        <dbReference type="EMBL" id="CAG9827173.1"/>
    </source>
</evidence>
<keyword evidence="6" id="KW-1185">Reference proteome</keyword>
<dbReference type="PROSITE" id="PS50157">
    <property type="entry name" value="ZINC_FINGER_C2H2_2"/>
    <property type="match status" value="1"/>
</dbReference>
<sequence length="763" mass="88386">MALVCEICCKHFSTQSSLNRHLKNVHKKTQKEKIIVAYNFEQFDSKCLEENCNTSYRFTAELRHHLQTIHNKDMETEVLNFSDITEFDSWLNDICKNDTLGFFRHKRLDEKTVYFSCNRSGSYKPKYQERAAKSQGSCKIGSKCTSQIILTHSTDGRYCVIYHKTHYGHAFEVQHIRIPKQTRIDIATKLTHGIAVTRVLDTVRNNFVEDKLSRTDLITRKDINNIKTAYHINIQDGVRHENDSVSVDLLVQECKEVGNEILLYKKQGETFSRLQDMDFCIVIMNKVQENIVQKFGNSVIAIDSTHGLNMYDFELTTLMVMDEFGEGFPAACMFSNRIDTVVHEIFFEHIRERCGVLNPKVFMSDITNVYYNAWYNVMGGEVPNRLFCSWHIDRAWRTNLNKITVAEKRKQVYQTLKVLQNTLNIPEFERRFSAAVKVLLDDPVTQNFATYFNDNYTRNRQMWAYCYRKGCGINTNMILESMHKTLKYHYLDGKVVKRLDKGITAVLKYVRDKIVSRIIKISKGINNCHIQDIHKRHRAALTSTYEIIFNEANVWTIQLNNTTYVVSKKDTACEVPNCQLRCSFCNACVHEYECTCTDFYIRATICKHIHYIILNTRSNDEPRISPEVTLTTTAETLQCLRTLAKSCNTQDSTKHKIQEEINKMNVNINLCKEHNLQPLVLPHILKTMKTANSLLSRSNNESVTNSFPSISSEPSNKKLKKQMSFFSTKKKSKKVKVHISKPSGNETVTISSTLDINSDHDYL</sequence>
<feature type="compositionally biased region" description="Polar residues" evidence="2">
    <location>
        <begin position="696"/>
        <end position="714"/>
    </location>
</feature>
<evidence type="ECO:0000259" key="3">
    <source>
        <dbReference type="PROSITE" id="PS50157"/>
    </source>
</evidence>
<dbReference type="PANTHER" id="PTHR33936:SF24">
    <property type="entry name" value="C2H2-TYPE DOMAIN-CONTAINING PROTEIN"/>
    <property type="match status" value="1"/>
</dbReference>
<dbReference type="OrthoDB" id="6426693at2759"/>
<dbReference type="Pfam" id="PF21056">
    <property type="entry name" value="ZSWIM1-3_RNaseH-like"/>
    <property type="match status" value="1"/>
</dbReference>
<reference evidence="5" key="1">
    <citation type="submission" date="2022-01" db="EMBL/GenBank/DDBJ databases">
        <authorList>
            <person name="King R."/>
        </authorList>
    </citation>
    <scope>NUCLEOTIDE SEQUENCE</scope>
</reference>
<dbReference type="InterPro" id="IPR048324">
    <property type="entry name" value="ZSWIM1-3_RNaseH-like"/>
</dbReference>
<feature type="domain" description="SWIM-type" evidence="4">
    <location>
        <begin position="564"/>
        <end position="617"/>
    </location>
</feature>
<dbReference type="PANTHER" id="PTHR33936">
    <property type="entry name" value="PROTEIN CBG17840"/>
    <property type="match status" value="1"/>
</dbReference>
<evidence type="ECO:0008006" key="7">
    <source>
        <dbReference type="Google" id="ProtNLM"/>
    </source>
</evidence>
<dbReference type="Proteomes" id="UP001153709">
    <property type="component" value="Chromosome 1"/>
</dbReference>
<evidence type="ECO:0000259" key="4">
    <source>
        <dbReference type="PROSITE" id="PS50966"/>
    </source>
</evidence>
<keyword evidence="1" id="KW-0862">Zinc</keyword>
<dbReference type="GO" id="GO:0008270">
    <property type="term" value="F:zinc ion binding"/>
    <property type="evidence" value="ECO:0007669"/>
    <property type="project" value="UniProtKB-KW"/>
</dbReference>
<keyword evidence="1" id="KW-0479">Metal-binding</keyword>
<dbReference type="InterPro" id="IPR013087">
    <property type="entry name" value="Znf_C2H2_type"/>
</dbReference>
<accession>A0A9N9SMT3</accession>
<dbReference type="EMBL" id="OU898276">
    <property type="protein sequence ID" value="CAG9827173.1"/>
    <property type="molecule type" value="Genomic_DNA"/>
</dbReference>
<dbReference type="Gene3D" id="3.30.160.60">
    <property type="entry name" value="Classic Zinc Finger"/>
    <property type="match status" value="1"/>
</dbReference>
<feature type="domain" description="C2H2-type" evidence="3">
    <location>
        <begin position="3"/>
        <end position="31"/>
    </location>
</feature>
<gene>
    <name evidence="5" type="ORF">DIABBA_LOCUS1201</name>
</gene>